<dbReference type="EnsemblMetazoa" id="GBRI028783-RA">
    <property type="protein sequence ID" value="GBRI028783-PA"/>
    <property type="gene ID" value="GBRI028783"/>
</dbReference>
<dbReference type="Proteomes" id="UP000091820">
    <property type="component" value="Unassembled WGS sequence"/>
</dbReference>
<reference evidence="3" key="1">
    <citation type="submission" date="2014-03" db="EMBL/GenBank/DDBJ databases">
        <authorList>
            <person name="Aksoy S."/>
            <person name="Warren W."/>
            <person name="Wilson R.K."/>
        </authorList>
    </citation>
    <scope>NUCLEOTIDE SEQUENCE [LARGE SCALE GENOMIC DNA]</scope>
    <source>
        <strain evidence="3">IAEA</strain>
    </source>
</reference>
<sequence length="245" mass="27746">MTCLLKITQNEFCLRYLELTVKASDASVVKVTSYSKAHGTLHYKIKILKEFPMDEQLYVNVHSPVTMQDIQSNISYKLWSAVFCLYCYGLNNGRLLPFGPAVQIPLVGTGIMPKCSQQPFSATPAYILKLLSNLGLIVTALVVVAFSVWLYFSLNPSVGTTQINPDDVLFGFAVRRLNLRKLLCCFYRGFIHHHHHHKVTSTDSYLIKANRQLSVNCSISRKLLADRLTVLFSCVSFWANKPLMY</sequence>
<organism evidence="2 3">
    <name type="scientific">Glossina brevipalpis</name>
    <dbReference type="NCBI Taxonomy" id="37001"/>
    <lineage>
        <taxon>Eukaryota</taxon>
        <taxon>Metazoa</taxon>
        <taxon>Ecdysozoa</taxon>
        <taxon>Arthropoda</taxon>
        <taxon>Hexapoda</taxon>
        <taxon>Insecta</taxon>
        <taxon>Pterygota</taxon>
        <taxon>Neoptera</taxon>
        <taxon>Endopterygota</taxon>
        <taxon>Diptera</taxon>
        <taxon>Brachycera</taxon>
        <taxon>Muscomorpha</taxon>
        <taxon>Hippoboscoidea</taxon>
        <taxon>Glossinidae</taxon>
        <taxon>Glossina</taxon>
    </lineage>
</organism>
<dbReference type="AlphaFoldDB" id="A0A1A9WQW6"/>
<feature type="transmembrane region" description="Helical" evidence="1">
    <location>
        <begin position="130"/>
        <end position="152"/>
    </location>
</feature>
<evidence type="ECO:0000313" key="2">
    <source>
        <dbReference type="EnsemblMetazoa" id="GBRI028783-PA"/>
    </source>
</evidence>
<evidence type="ECO:0000256" key="1">
    <source>
        <dbReference type="SAM" id="Phobius"/>
    </source>
</evidence>
<name>A0A1A9WQW6_9MUSC</name>
<proteinExistence type="predicted"/>
<keyword evidence="3" id="KW-1185">Reference proteome</keyword>
<keyword evidence="1" id="KW-1133">Transmembrane helix</keyword>
<reference evidence="2" key="2">
    <citation type="submission" date="2020-05" db="UniProtKB">
        <authorList>
            <consortium name="EnsemblMetazoa"/>
        </authorList>
    </citation>
    <scope>IDENTIFICATION</scope>
    <source>
        <strain evidence="2">IAEA</strain>
    </source>
</reference>
<dbReference type="STRING" id="37001.A0A1A9WQW6"/>
<keyword evidence="1" id="KW-0812">Transmembrane</keyword>
<protein>
    <submittedName>
        <fullName evidence="2">Uncharacterized protein</fullName>
    </submittedName>
</protein>
<dbReference type="VEuPathDB" id="VectorBase:GBRI028783"/>
<evidence type="ECO:0000313" key="3">
    <source>
        <dbReference type="Proteomes" id="UP000091820"/>
    </source>
</evidence>
<accession>A0A1A9WQW6</accession>
<keyword evidence="1" id="KW-0472">Membrane</keyword>